<feature type="transmembrane region" description="Helical" evidence="12">
    <location>
        <begin position="91"/>
        <end position="115"/>
    </location>
</feature>
<feature type="transmembrane region" description="Helical" evidence="12">
    <location>
        <begin position="127"/>
        <end position="146"/>
    </location>
</feature>
<dbReference type="GO" id="GO:0016682">
    <property type="term" value="F:oxidoreductase activity, acting on diphenols and related substances as donors, oxygen as acceptor"/>
    <property type="evidence" value="ECO:0007669"/>
    <property type="project" value="TreeGrafter"/>
</dbReference>
<dbReference type="GO" id="GO:0070069">
    <property type="term" value="C:cytochrome complex"/>
    <property type="evidence" value="ECO:0007669"/>
    <property type="project" value="UniProtKB-UniRule"/>
</dbReference>
<feature type="transmembrane region" description="Helical" evidence="12">
    <location>
        <begin position="20"/>
        <end position="41"/>
    </location>
</feature>
<keyword evidence="4 12" id="KW-1003">Cell membrane</keyword>
<keyword evidence="6 12" id="KW-0812">Transmembrane</keyword>
<dbReference type="GO" id="GO:0019646">
    <property type="term" value="P:aerobic electron transport chain"/>
    <property type="evidence" value="ECO:0007669"/>
    <property type="project" value="InterPro"/>
</dbReference>
<feature type="transmembrane region" description="Helical" evidence="12">
    <location>
        <begin position="367"/>
        <end position="389"/>
    </location>
</feature>
<dbReference type="PANTHER" id="PTHR30365">
    <property type="entry name" value="CYTOCHROME D UBIQUINOL OXIDASE"/>
    <property type="match status" value="1"/>
</dbReference>
<evidence type="ECO:0000256" key="11">
    <source>
        <dbReference type="ARBA" id="ARBA00023136"/>
    </source>
</evidence>
<feature type="transmembrane region" description="Helical" evidence="12">
    <location>
        <begin position="332"/>
        <end position="355"/>
    </location>
</feature>
<evidence type="ECO:0000256" key="12">
    <source>
        <dbReference type="PIRNR" id="PIRNR006446"/>
    </source>
</evidence>
<comment type="subcellular location">
    <subcellularLocation>
        <location evidence="1">Cell membrane</location>
        <topology evidence="1">Multi-pass membrane protein</topology>
    </subcellularLocation>
</comment>
<protein>
    <submittedName>
        <fullName evidence="13">Cytochrome ubiquinol oxidase subunit I</fullName>
    </submittedName>
</protein>
<keyword evidence="5 12" id="KW-0349">Heme</keyword>
<dbReference type="Proteomes" id="UP000307768">
    <property type="component" value="Unassembled WGS sequence"/>
</dbReference>
<dbReference type="OrthoDB" id="9807042at2"/>
<dbReference type="InterPro" id="IPR002585">
    <property type="entry name" value="Cyt-d_ubiquinol_oxidase_su_1"/>
</dbReference>
<sequence>MEALEIARWQFGITTVYHFFFVPITIGLSFLVAGLELAWVRTRNEKWLRLTKFFGKVFLINFAMGIVTGIVQEFQFGMNWSDYSRFVGDIFGAPLAIEGLLAFFLESTFLGLWIFGWDKLSPAIHNACMWIAAFGTALSAYFILAANSFMQNPVGYTYNAERGRAELESFADVLTNKVVLITLPHTLFGAFMVAGGLVAAISMWWLIRRKPVDADAFRSSLRLGAVTLIVAGLGTVVTGDIQGKVMTEVQPMKMAAAEALYETQQPAPFSILTVGPLDGSEPLFQLEVPHLLSYLATGTWDGEVQGINNLQAEYEETFGPGNYKPYIPVTYWSFRAMITCGMLAMVIGAWMLWSTRKGRVPRGDRRWPVWLAVAATLLPLFANSFGWIFTEMGRQPWLVFGLMRTEAGVSPNVGAGTVLTSLIVFTLLYGVLAVIEVKLLLKAIKAGLPDVDPDNETGKQPDDRPMAFAY</sequence>
<keyword evidence="9 12" id="KW-1133">Transmembrane helix</keyword>
<evidence type="ECO:0000256" key="8">
    <source>
        <dbReference type="ARBA" id="ARBA00022982"/>
    </source>
</evidence>
<reference evidence="13 14" key="1">
    <citation type="submission" date="2019-09" db="EMBL/GenBank/DDBJ databases">
        <title>Mumia zhuanghuii sp. nov. isolated from the intestinal contents of plateau pika (Ochotona curzoniae) in the Qinghai-Tibet plateau of China.</title>
        <authorList>
            <person name="Tian Z."/>
        </authorList>
    </citation>
    <scope>NUCLEOTIDE SEQUENCE [LARGE SCALE GENOMIC DNA]</scope>
    <source>
        <strain evidence="14">350</strain>
    </source>
</reference>
<organism evidence="13 14">
    <name type="scientific">Mumia zhuanghuii</name>
    <dbReference type="NCBI Taxonomy" id="2585211"/>
    <lineage>
        <taxon>Bacteria</taxon>
        <taxon>Bacillati</taxon>
        <taxon>Actinomycetota</taxon>
        <taxon>Actinomycetes</taxon>
        <taxon>Propionibacteriales</taxon>
        <taxon>Nocardioidaceae</taxon>
        <taxon>Mumia</taxon>
    </lineage>
</organism>
<evidence type="ECO:0000313" key="13">
    <source>
        <dbReference type="EMBL" id="KAA1420460.1"/>
    </source>
</evidence>
<dbReference type="PIRSF" id="PIRSF006446">
    <property type="entry name" value="Cyt_quinol_oxidase_1"/>
    <property type="match status" value="1"/>
</dbReference>
<dbReference type="AlphaFoldDB" id="A0A5Q6RR30"/>
<evidence type="ECO:0000256" key="5">
    <source>
        <dbReference type="ARBA" id="ARBA00022617"/>
    </source>
</evidence>
<evidence type="ECO:0000256" key="6">
    <source>
        <dbReference type="ARBA" id="ARBA00022692"/>
    </source>
</evidence>
<dbReference type="EMBL" id="VDFQ02000005">
    <property type="protein sequence ID" value="KAA1420460.1"/>
    <property type="molecule type" value="Genomic_DNA"/>
</dbReference>
<dbReference type="PANTHER" id="PTHR30365:SF15">
    <property type="entry name" value="CYTOCHROME BD UBIQUINOL OXIDASE SUBUNIT 1"/>
    <property type="match status" value="1"/>
</dbReference>
<evidence type="ECO:0000256" key="9">
    <source>
        <dbReference type="ARBA" id="ARBA00022989"/>
    </source>
</evidence>
<keyword evidence="7 12" id="KW-0479">Metal-binding</keyword>
<name>A0A5Q6RR30_9ACTN</name>
<evidence type="ECO:0000256" key="10">
    <source>
        <dbReference type="ARBA" id="ARBA00023004"/>
    </source>
</evidence>
<feature type="transmembrane region" description="Helical" evidence="12">
    <location>
        <begin position="219"/>
        <end position="237"/>
    </location>
</feature>
<feature type="transmembrane region" description="Helical" evidence="12">
    <location>
        <begin position="409"/>
        <end position="435"/>
    </location>
</feature>
<keyword evidence="11 12" id="KW-0472">Membrane</keyword>
<evidence type="ECO:0000256" key="1">
    <source>
        <dbReference type="ARBA" id="ARBA00004651"/>
    </source>
</evidence>
<dbReference type="Pfam" id="PF01654">
    <property type="entry name" value="Cyt_bd_oxida_I"/>
    <property type="match status" value="1"/>
</dbReference>
<accession>A0A5Q6RR30</accession>
<dbReference type="GO" id="GO:0009055">
    <property type="term" value="F:electron transfer activity"/>
    <property type="evidence" value="ECO:0007669"/>
    <property type="project" value="UniProtKB-UniRule"/>
</dbReference>
<proteinExistence type="inferred from homology"/>
<comment type="similarity">
    <text evidence="2 12">Belongs to the cytochrome ubiquinol oxidase subunit 1 family.</text>
</comment>
<keyword evidence="8 12" id="KW-0249">Electron transport</keyword>
<dbReference type="RefSeq" id="WP_149770629.1">
    <property type="nucleotide sequence ID" value="NZ_VDFQ02000005.1"/>
</dbReference>
<evidence type="ECO:0000256" key="3">
    <source>
        <dbReference type="ARBA" id="ARBA00022448"/>
    </source>
</evidence>
<evidence type="ECO:0000256" key="4">
    <source>
        <dbReference type="ARBA" id="ARBA00022475"/>
    </source>
</evidence>
<dbReference type="GO" id="GO:0046872">
    <property type="term" value="F:metal ion binding"/>
    <property type="evidence" value="ECO:0007669"/>
    <property type="project" value="UniProtKB-UniRule"/>
</dbReference>
<comment type="caution">
    <text evidence="13">The sequence shown here is derived from an EMBL/GenBank/DDBJ whole genome shotgun (WGS) entry which is preliminary data.</text>
</comment>
<evidence type="ECO:0000256" key="7">
    <source>
        <dbReference type="ARBA" id="ARBA00022723"/>
    </source>
</evidence>
<dbReference type="GO" id="GO:0020037">
    <property type="term" value="F:heme binding"/>
    <property type="evidence" value="ECO:0007669"/>
    <property type="project" value="TreeGrafter"/>
</dbReference>
<feature type="transmembrane region" description="Helical" evidence="12">
    <location>
        <begin position="187"/>
        <end position="207"/>
    </location>
</feature>
<evidence type="ECO:0000313" key="14">
    <source>
        <dbReference type="Proteomes" id="UP000307768"/>
    </source>
</evidence>
<gene>
    <name evidence="13" type="ORF">FE697_015965</name>
</gene>
<evidence type="ECO:0000256" key="2">
    <source>
        <dbReference type="ARBA" id="ARBA00009819"/>
    </source>
</evidence>
<keyword evidence="3 12" id="KW-0813">Transport</keyword>
<feature type="transmembrane region" description="Helical" evidence="12">
    <location>
        <begin position="53"/>
        <end position="71"/>
    </location>
</feature>
<keyword evidence="10 12" id="KW-0408">Iron</keyword>
<dbReference type="GO" id="GO:0005886">
    <property type="term" value="C:plasma membrane"/>
    <property type="evidence" value="ECO:0007669"/>
    <property type="project" value="UniProtKB-SubCell"/>
</dbReference>